<accession>A0A6G0YJM9</accession>
<evidence type="ECO:0000313" key="2">
    <source>
        <dbReference type="Proteomes" id="UP000478052"/>
    </source>
</evidence>
<dbReference type="EMBL" id="VUJU01003613">
    <property type="protein sequence ID" value="KAF0757309.1"/>
    <property type="molecule type" value="Genomic_DNA"/>
</dbReference>
<name>A0A6G0YJM9_APHCR</name>
<feature type="non-terminal residue" evidence="1">
    <location>
        <position position="113"/>
    </location>
</feature>
<protein>
    <submittedName>
        <fullName evidence="1">Uncharacterized protein</fullName>
    </submittedName>
</protein>
<dbReference type="AlphaFoldDB" id="A0A6G0YJM9"/>
<proteinExistence type="predicted"/>
<organism evidence="1 2">
    <name type="scientific">Aphis craccivora</name>
    <name type="common">Cowpea aphid</name>
    <dbReference type="NCBI Taxonomy" id="307492"/>
    <lineage>
        <taxon>Eukaryota</taxon>
        <taxon>Metazoa</taxon>
        <taxon>Ecdysozoa</taxon>
        <taxon>Arthropoda</taxon>
        <taxon>Hexapoda</taxon>
        <taxon>Insecta</taxon>
        <taxon>Pterygota</taxon>
        <taxon>Neoptera</taxon>
        <taxon>Paraneoptera</taxon>
        <taxon>Hemiptera</taxon>
        <taxon>Sternorrhyncha</taxon>
        <taxon>Aphidomorpha</taxon>
        <taxon>Aphidoidea</taxon>
        <taxon>Aphididae</taxon>
        <taxon>Aphidini</taxon>
        <taxon>Aphis</taxon>
        <taxon>Aphis</taxon>
    </lineage>
</organism>
<dbReference type="PROSITE" id="PS51257">
    <property type="entry name" value="PROKAR_LIPOPROTEIN"/>
    <property type="match status" value="1"/>
</dbReference>
<keyword evidence="2" id="KW-1185">Reference proteome</keyword>
<gene>
    <name evidence="1" type="ORF">FWK35_00012918</name>
</gene>
<sequence>MIIERVEIMLQFQTVGVVSCSKMNLVVFKSAGKNQKKKNDGKTGIFTQNQFSTKSIFFMVVIQKLIILNFQKNLTFFEVDKKFLDDQKFKFLRNLSKTRKFAIRIKITILSFP</sequence>
<comment type="caution">
    <text evidence="1">The sequence shown here is derived from an EMBL/GenBank/DDBJ whole genome shotgun (WGS) entry which is preliminary data.</text>
</comment>
<dbReference type="Proteomes" id="UP000478052">
    <property type="component" value="Unassembled WGS sequence"/>
</dbReference>
<reference evidence="1 2" key="1">
    <citation type="submission" date="2019-08" db="EMBL/GenBank/DDBJ databases">
        <title>Whole genome of Aphis craccivora.</title>
        <authorList>
            <person name="Voronova N.V."/>
            <person name="Shulinski R.S."/>
            <person name="Bandarenka Y.V."/>
            <person name="Zhorov D.G."/>
            <person name="Warner D."/>
        </authorList>
    </citation>
    <scope>NUCLEOTIDE SEQUENCE [LARGE SCALE GENOMIC DNA]</scope>
    <source>
        <strain evidence="1">180601</strain>
        <tissue evidence="1">Whole Body</tissue>
    </source>
</reference>
<evidence type="ECO:0000313" key="1">
    <source>
        <dbReference type="EMBL" id="KAF0757309.1"/>
    </source>
</evidence>